<name>A0A7X1E244_9PSED</name>
<dbReference type="Pfam" id="PF13279">
    <property type="entry name" value="4HBT_2"/>
    <property type="match status" value="1"/>
</dbReference>
<dbReference type="RefSeq" id="WP_185709846.1">
    <property type="nucleotide sequence ID" value="NZ_JAAXCY010000016.1"/>
</dbReference>
<dbReference type="EMBL" id="JAAXCZ010000016">
    <property type="protein sequence ID" value="MBC2384290.1"/>
    <property type="molecule type" value="Genomic_DNA"/>
</dbReference>
<dbReference type="Proteomes" id="UP000520513">
    <property type="component" value="Unassembled WGS sequence"/>
</dbReference>
<keyword evidence="1" id="KW-0378">Hydrolase</keyword>
<protein>
    <submittedName>
        <fullName evidence="3">Acyl-CoA thioesterase</fullName>
    </submittedName>
</protein>
<accession>A0A7X1E244</accession>
<dbReference type="AlphaFoldDB" id="A0A7X1E244"/>
<reference evidence="4 5" key="1">
    <citation type="submission" date="2020-04" db="EMBL/GenBank/DDBJ databases">
        <title>Pseudomonas crami sp. nov., a novel proteolytic bacterial species isolated from cream.</title>
        <authorList>
            <person name="Hofmann K."/>
            <person name="Woller A."/>
            <person name="Huptas C."/>
            <person name="Wenning M."/>
            <person name="Scherer S."/>
            <person name="Doll E.V."/>
        </authorList>
    </citation>
    <scope>NUCLEOTIDE SEQUENCE [LARGE SCALE GENOMIC DNA]</scope>
    <source>
        <strain evidence="2 5">WS 5096</strain>
        <strain evidence="3 4">WS 5106</strain>
    </source>
</reference>
<evidence type="ECO:0000313" key="2">
    <source>
        <dbReference type="EMBL" id="MBC2384290.1"/>
    </source>
</evidence>
<dbReference type="GO" id="GO:0047617">
    <property type="term" value="F:fatty acyl-CoA hydrolase activity"/>
    <property type="evidence" value="ECO:0007669"/>
    <property type="project" value="TreeGrafter"/>
</dbReference>
<dbReference type="SUPFAM" id="SSF54637">
    <property type="entry name" value="Thioesterase/thiol ester dehydrase-isomerase"/>
    <property type="match status" value="1"/>
</dbReference>
<keyword evidence="5" id="KW-1185">Reference proteome</keyword>
<dbReference type="CDD" id="cd00586">
    <property type="entry name" value="4HBT"/>
    <property type="match status" value="1"/>
</dbReference>
<organism evidence="3 4">
    <name type="scientific">Pseudomonas cremoris</name>
    <dbReference type="NCBI Taxonomy" id="2724178"/>
    <lineage>
        <taxon>Bacteria</taxon>
        <taxon>Pseudomonadati</taxon>
        <taxon>Pseudomonadota</taxon>
        <taxon>Gammaproteobacteria</taxon>
        <taxon>Pseudomonadales</taxon>
        <taxon>Pseudomonadaceae</taxon>
        <taxon>Pseudomonas</taxon>
    </lineage>
</organism>
<evidence type="ECO:0000313" key="4">
    <source>
        <dbReference type="Proteomes" id="UP000520513"/>
    </source>
</evidence>
<dbReference type="InterPro" id="IPR029069">
    <property type="entry name" value="HotDog_dom_sf"/>
</dbReference>
<dbReference type="InterPro" id="IPR050563">
    <property type="entry name" value="4-hydroxybenzoyl-CoA_TE"/>
</dbReference>
<proteinExistence type="predicted"/>
<gene>
    <name evidence="2" type="ORF">HF209_25450</name>
    <name evidence="3" type="ORF">HF257_30600</name>
</gene>
<evidence type="ECO:0000313" key="3">
    <source>
        <dbReference type="EMBL" id="MBC2410379.1"/>
    </source>
</evidence>
<dbReference type="PANTHER" id="PTHR31793:SF37">
    <property type="entry name" value="ACYL-COA THIOESTER HYDROLASE YBGC"/>
    <property type="match status" value="1"/>
</dbReference>
<sequence>MVNPWDLPAPFILELDVGEGDIDELGHVNHSVYVKWLERCAWSHSWDLGITFADYRRSDRGLAVLRNEVDYLASAYLGERLLIATWIVSVQRIKLVRHFQVVREADARVLLRAITTFACVELSTGKPKRLPVEFAVRYDGAVGHAIAEVDSH</sequence>
<evidence type="ECO:0000256" key="1">
    <source>
        <dbReference type="ARBA" id="ARBA00022801"/>
    </source>
</evidence>
<comment type="caution">
    <text evidence="3">The sequence shown here is derived from an EMBL/GenBank/DDBJ whole genome shotgun (WGS) entry which is preliminary data.</text>
</comment>
<dbReference type="Gene3D" id="3.10.129.10">
    <property type="entry name" value="Hotdog Thioesterase"/>
    <property type="match status" value="1"/>
</dbReference>
<evidence type="ECO:0000313" key="5">
    <source>
        <dbReference type="Proteomes" id="UP000534677"/>
    </source>
</evidence>
<dbReference type="Proteomes" id="UP000534677">
    <property type="component" value="Unassembled WGS sequence"/>
</dbReference>
<dbReference type="EMBL" id="JAAXCY010000016">
    <property type="protein sequence ID" value="MBC2410379.1"/>
    <property type="molecule type" value="Genomic_DNA"/>
</dbReference>
<dbReference type="PANTHER" id="PTHR31793">
    <property type="entry name" value="4-HYDROXYBENZOYL-COA THIOESTERASE FAMILY MEMBER"/>
    <property type="match status" value="1"/>
</dbReference>